<dbReference type="InterPro" id="IPR000421">
    <property type="entry name" value="FA58C"/>
</dbReference>
<gene>
    <name evidence="3" type="ORF">DWG24_12890</name>
</gene>
<dbReference type="RefSeq" id="WP_168362819.1">
    <property type="nucleotide sequence ID" value="NZ_CP033622.1"/>
</dbReference>
<protein>
    <submittedName>
        <fullName evidence="3">Discoidin domain-containing protein</fullName>
    </submittedName>
</protein>
<dbReference type="AlphaFoldDB" id="A0AAE6Z1I1"/>
<feature type="domain" description="F5/8 type C" evidence="2">
    <location>
        <begin position="342"/>
        <end position="470"/>
    </location>
</feature>
<organism evidence="3 4">
    <name type="scientific">Dickeya zeae</name>
    <dbReference type="NCBI Taxonomy" id="204042"/>
    <lineage>
        <taxon>Bacteria</taxon>
        <taxon>Pseudomonadati</taxon>
        <taxon>Pseudomonadota</taxon>
        <taxon>Gammaproteobacteria</taxon>
        <taxon>Enterobacterales</taxon>
        <taxon>Pectobacteriaceae</taxon>
        <taxon>Dickeya</taxon>
    </lineage>
</organism>
<name>A0AAE6Z1I1_9GAMM</name>
<accession>A0AAE6Z1I1</accession>
<evidence type="ECO:0000313" key="4">
    <source>
        <dbReference type="Proteomes" id="UP000500801"/>
    </source>
</evidence>
<dbReference type="PROSITE" id="PS50022">
    <property type="entry name" value="FA58C_3"/>
    <property type="match status" value="1"/>
</dbReference>
<sequence length="729" mass="77343">MWYKIGGLSLFSGSKVVLGNNTLWADKNNGVIAGGMLLIFADCSIKIYEIASVVSDTELMLASEYSGCTANGVHYAIPVFGSNDTFDHAAYVAQIAAMLAGYQSQLTQWKQVLTERGQVTLTDNSGQSVVVKTLPDLTDAVSRMMDKTLNGADIPDKAQFVANLGLSDVVHKSDLANHTHTASQITDFTDAVRKVLVATLAAGQGVSLNYDTTSNQLVVSATGSNSSGGNNDGGNSSGGRDYTVVTQSITTVTSPVVFRINNQTTYAYDAYALKEEVGSKTQVLLDDFDAKSASLYNTTGDLIFDGVMRPYANETLNTVQDGAFYSAPIRSAGKDVSFDLIPDSLVSGLTSASSMPGVTVSQSSSAKGAEVVWQGWYAFDNNPRTIWASESPLPQWLSVKFSDLKAVTVYSISSSPFGGGVAPTSWKVQGSNDDGVTWTDVDSRTGISWGSAAVQTFKLAAPAQFKAYRFYCTAVSGQFATTVGIAEWTLFNDNKKFLVQADDGAFYTVANGVLTQVTAPASAADITATGFSSSGKITEAVLAGKKLLKLVSDFPASCRVIYSPYPQIAIQKLVTKANSWSSLVSVVSTYTQSGTGNIRVAVSRNGTDWSVWNGSAWSSIGALAVDTTSATKLIGSGMLLSSVAAITSAQWAMLYTNTSGVPDGISFAFAIDLPVAATDVASMDNLSLTITASAWKLQTPAEVEIRWYRDQVTFKPASTGNYKFAYQRP</sequence>
<dbReference type="Pfam" id="PF00754">
    <property type="entry name" value="F5_F8_type_C"/>
    <property type="match status" value="1"/>
</dbReference>
<dbReference type="Proteomes" id="UP000500801">
    <property type="component" value="Chromosome"/>
</dbReference>
<dbReference type="SUPFAM" id="SSF49785">
    <property type="entry name" value="Galactose-binding domain-like"/>
    <property type="match status" value="1"/>
</dbReference>
<dbReference type="InterPro" id="IPR008979">
    <property type="entry name" value="Galactose-bd-like_sf"/>
</dbReference>
<evidence type="ECO:0000313" key="3">
    <source>
        <dbReference type="EMBL" id="QIZ51600.1"/>
    </source>
</evidence>
<proteinExistence type="predicted"/>
<reference evidence="3 4" key="1">
    <citation type="submission" date="2018-11" db="EMBL/GenBank/DDBJ databases">
        <title>Complete genome sequence of Dickeya zeae strain CE1 infecting Canna edulis Ker-Gawl. in China.</title>
        <authorList>
            <person name="Zhang J."/>
            <person name="Lin B."/>
            <person name="Shen H."/>
            <person name="Jiang S."/>
            <person name="Pu X."/>
            <person name="Sun D."/>
        </authorList>
    </citation>
    <scope>NUCLEOTIDE SEQUENCE [LARGE SCALE GENOMIC DNA]</scope>
    <source>
        <strain evidence="3 4">CE1</strain>
    </source>
</reference>
<evidence type="ECO:0000259" key="2">
    <source>
        <dbReference type="PROSITE" id="PS50022"/>
    </source>
</evidence>
<feature type="region of interest" description="Disordered" evidence="1">
    <location>
        <begin position="221"/>
        <end position="241"/>
    </location>
</feature>
<dbReference type="Gene3D" id="2.60.120.260">
    <property type="entry name" value="Galactose-binding domain-like"/>
    <property type="match status" value="1"/>
</dbReference>
<evidence type="ECO:0000256" key="1">
    <source>
        <dbReference type="SAM" id="MobiDB-lite"/>
    </source>
</evidence>
<dbReference type="EMBL" id="CP033622">
    <property type="protein sequence ID" value="QIZ51600.1"/>
    <property type="molecule type" value="Genomic_DNA"/>
</dbReference>